<feature type="region of interest" description="Disordered" evidence="1">
    <location>
        <begin position="220"/>
        <end position="239"/>
    </location>
</feature>
<proteinExistence type="predicted"/>
<name>A0A839E5C0_9PSEU</name>
<dbReference type="InterPro" id="IPR042099">
    <property type="entry name" value="ANL_N_sf"/>
</dbReference>
<dbReference type="AlphaFoldDB" id="A0A839E5C0"/>
<protein>
    <submittedName>
        <fullName evidence="2">Uncharacterized protein (TIGR03089 family)</fullName>
    </submittedName>
</protein>
<dbReference type="Proteomes" id="UP000569329">
    <property type="component" value="Unassembled WGS sequence"/>
</dbReference>
<dbReference type="InterPro" id="IPR017523">
    <property type="entry name" value="Rv3268"/>
</dbReference>
<comment type="caution">
    <text evidence="2">The sequence shown here is derived from an EMBL/GenBank/DDBJ whole genome shotgun (WGS) entry which is preliminary data.</text>
</comment>
<dbReference type="RefSeq" id="WP_182546095.1">
    <property type="nucleotide sequence ID" value="NZ_JACGWZ010000006.1"/>
</dbReference>
<keyword evidence="3" id="KW-1185">Reference proteome</keyword>
<dbReference type="SUPFAM" id="SSF56801">
    <property type="entry name" value="Acetyl-CoA synthetase-like"/>
    <property type="match status" value="1"/>
</dbReference>
<evidence type="ECO:0000313" key="3">
    <source>
        <dbReference type="Proteomes" id="UP000569329"/>
    </source>
</evidence>
<evidence type="ECO:0000313" key="2">
    <source>
        <dbReference type="EMBL" id="MBA8826927.1"/>
    </source>
</evidence>
<gene>
    <name evidence="2" type="ORF">FHX42_004306</name>
</gene>
<accession>A0A839E5C0</accession>
<sequence length="239" mass="25153">MSITQTLLAPLLASGSPRPLITHYDDAAGTRVELSRATVANWAAKTANWLVDELDVEPGTPVSVSLPAHWQTAGILLGAWWCGAHVTEDPRTAEAAFVPASSLETGREARTVVAVGLDALGGSATDLPDGVLDYASEVRVHGDDFTPLAPIPGSTPALLDSSVDELSSRVRARTAELGIGKDDRVLSTLEWSLDGGVVDGLLIVLSAQASLVQCTKPDPEKLGKRRNDERTTVELGVES</sequence>
<evidence type="ECO:0000256" key="1">
    <source>
        <dbReference type="SAM" id="MobiDB-lite"/>
    </source>
</evidence>
<reference evidence="2 3" key="1">
    <citation type="submission" date="2020-07" db="EMBL/GenBank/DDBJ databases">
        <title>Sequencing the genomes of 1000 actinobacteria strains.</title>
        <authorList>
            <person name="Klenk H.-P."/>
        </authorList>
    </citation>
    <scope>NUCLEOTIDE SEQUENCE [LARGE SCALE GENOMIC DNA]</scope>
    <source>
        <strain evidence="2 3">DSM 45975</strain>
    </source>
</reference>
<dbReference type="Gene3D" id="3.40.50.12780">
    <property type="entry name" value="N-terminal domain of ligase-like"/>
    <property type="match status" value="1"/>
</dbReference>
<feature type="compositionally biased region" description="Basic and acidic residues" evidence="1">
    <location>
        <begin position="220"/>
        <end position="232"/>
    </location>
</feature>
<organism evidence="2 3">
    <name type="scientific">Halosaccharopolyspora lacisalsi</name>
    <dbReference type="NCBI Taxonomy" id="1000566"/>
    <lineage>
        <taxon>Bacteria</taxon>
        <taxon>Bacillati</taxon>
        <taxon>Actinomycetota</taxon>
        <taxon>Actinomycetes</taxon>
        <taxon>Pseudonocardiales</taxon>
        <taxon>Pseudonocardiaceae</taxon>
        <taxon>Halosaccharopolyspora</taxon>
    </lineage>
</organism>
<dbReference type="EMBL" id="JACGWZ010000006">
    <property type="protein sequence ID" value="MBA8826927.1"/>
    <property type="molecule type" value="Genomic_DNA"/>
</dbReference>
<dbReference type="NCBIfam" id="TIGR03089">
    <property type="entry name" value="TIGR03089 family protein"/>
    <property type="match status" value="1"/>
</dbReference>